<feature type="non-terminal residue" evidence="3">
    <location>
        <position position="79"/>
    </location>
</feature>
<dbReference type="Pfam" id="PF00752">
    <property type="entry name" value="XPG_N"/>
    <property type="match status" value="1"/>
</dbReference>
<gene>
    <name evidence="3" type="ORF">THAOC_24161</name>
</gene>
<keyword evidence="4" id="KW-1185">Reference proteome</keyword>
<dbReference type="InterPro" id="IPR006085">
    <property type="entry name" value="XPG_DNA_repair_N"/>
</dbReference>
<evidence type="ECO:0000313" key="4">
    <source>
        <dbReference type="Proteomes" id="UP000266841"/>
    </source>
</evidence>
<dbReference type="OrthoDB" id="2959108at2759"/>
<reference evidence="3 4" key="1">
    <citation type="journal article" date="2012" name="Genome Biol.">
        <title>Genome and low-iron response of an oceanic diatom adapted to chronic iron limitation.</title>
        <authorList>
            <person name="Lommer M."/>
            <person name="Specht M."/>
            <person name="Roy A.S."/>
            <person name="Kraemer L."/>
            <person name="Andreson R."/>
            <person name="Gutowska M.A."/>
            <person name="Wolf J."/>
            <person name="Bergner S.V."/>
            <person name="Schilhabel M.B."/>
            <person name="Klostermeier U.C."/>
            <person name="Beiko R.G."/>
            <person name="Rosenstiel P."/>
            <person name="Hippler M."/>
            <person name="Laroche J."/>
        </authorList>
    </citation>
    <scope>NUCLEOTIDE SEQUENCE [LARGE SCALE GENOMIC DNA]</scope>
    <source>
        <strain evidence="3 4">CCMP1005</strain>
    </source>
</reference>
<name>K0S514_THAOC</name>
<feature type="region of interest" description="Disordered" evidence="1">
    <location>
        <begin position="1"/>
        <end position="21"/>
    </location>
</feature>
<dbReference type="Proteomes" id="UP000266841">
    <property type="component" value="Unassembled WGS sequence"/>
</dbReference>
<comment type="caution">
    <text evidence="3">The sequence shown here is derived from an EMBL/GenBank/DDBJ whole genome shotgun (WGS) entry which is preliminary data.</text>
</comment>
<dbReference type="SUPFAM" id="SSF88723">
    <property type="entry name" value="PIN domain-like"/>
    <property type="match status" value="1"/>
</dbReference>
<organism evidence="3 4">
    <name type="scientific">Thalassiosira oceanica</name>
    <name type="common">Marine diatom</name>
    <dbReference type="NCBI Taxonomy" id="159749"/>
    <lineage>
        <taxon>Eukaryota</taxon>
        <taxon>Sar</taxon>
        <taxon>Stramenopiles</taxon>
        <taxon>Ochrophyta</taxon>
        <taxon>Bacillariophyta</taxon>
        <taxon>Coscinodiscophyceae</taxon>
        <taxon>Thalassiosirophycidae</taxon>
        <taxon>Thalassiosirales</taxon>
        <taxon>Thalassiosiraceae</taxon>
        <taxon>Thalassiosira</taxon>
    </lineage>
</organism>
<evidence type="ECO:0000313" key="3">
    <source>
        <dbReference type="EMBL" id="EJK56021.1"/>
    </source>
</evidence>
<feature type="region of interest" description="Disordered" evidence="1">
    <location>
        <begin position="58"/>
        <end position="79"/>
    </location>
</feature>
<dbReference type="InterPro" id="IPR029060">
    <property type="entry name" value="PIN-like_dom_sf"/>
</dbReference>
<evidence type="ECO:0000256" key="1">
    <source>
        <dbReference type="SAM" id="MobiDB-lite"/>
    </source>
</evidence>
<proteinExistence type="predicted"/>
<evidence type="ECO:0000259" key="2">
    <source>
        <dbReference type="Pfam" id="PF00752"/>
    </source>
</evidence>
<dbReference type="GO" id="GO:0004518">
    <property type="term" value="F:nuclease activity"/>
    <property type="evidence" value="ECO:0007669"/>
    <property type="project" value="InterPro"/>
</dbReference>
<protein>
    <recommendedName>
        <fullName evidence="2">XPG N-terminal domain-containing protein</fullName>
    </recommendedName>
</protein>
<sequence length="79" mass="9017">MNQLLSSDIDKLASTSEPVERSPDLLRNIQTRHDTFVSQGITPVYVYDGFAPEVKNKTRAKRKELRDKDGKAWTNVNPE</sequence>
<feature type="domain" description="XPG N-terminal" evidence="2">
    <location>
        <begin position="25"/>
        <end position="68"/>
    </location>
</feature>
<dbReference type="Gene3D" id="3.40.50.1010">
    <property type="entry name" value="5'-nuclease"/>
    <property type="match status" value="1"/>
</dbReference>
<accession>K0S514</accession>
<dbReference type="AlphaFoldDB" id="K0S514"/>
<dbReference type="EMBL" id="AGNL01032598">
    <property type="protein sequence ID" value="EJK56021.1"/>
    <property type="molecule type" value="Genomic_DNA"/>
</dbReference>